<evidence type="ECO:0000313" key="1">
    <source>
        <dbReference type="EMBL" id="AKI96579.1"/>
    </source>
</evidence>
<organism evidence="1 2">
    <name type="scientific">Kosmotoga pacifica</name>
    <dbReference type="NCBI Taxonomy" id="1330330"/>
    <lineage>
        <taxon>Bacteria</taxon>
        <taxon>Thermotogati</taxon>
        <taxon>Thermotogota</taxon>
        <taxon>Thermotogae</taxon>
        <taxon>Kosmotogales</taxon>
        <taxon>Kosmotogaceae</taxon>
        <taxon>Kosmotoga</taxon>
    </lineage>
</organism>
<dbReference type="EMBL" id="CP011232">
    <property type="protein sequence ID" value="AKI96579.1"/>
    <property type="molecule type" value="Genomic_DNA"/>
</dbReference>
<evidence type="ECO:0008006" key="3">
    <source>
        <dbReference type="Google" id="ProtNLM"/>
    </source>
</evidence>
<sequence length="362" mass="39844">MAVKTGLLTTFDIAENKVDVSPVLSMLNLPETPLLNKIGIAAQAVNSTRYEWWDDVLPVFNTTLSAAYLTGGGSLTVASVAGILPGAVIKVESSLYRVTAVDSGTNTLTISVLENDADHSSGVTVEIIAVSGKEAEEYADMDYTQKVKRYNMTQIFRDYVKFSGTQLSVQQYVNEDVFADEVRRKLQRIKIWMEKAIVNGVRLEPSDNTTPRLLGGLRWFINQKGLTTSASFSEANLKAFLKQIVDAGGVVKEAWMNPSTMTNFLDLESSKLVIDKGDQTVGRKVKQYLSEYGDLTLYTDPHIPANEIIIVDTSKLAVKPLKGRAAFYEELAKTGDYVKGQLIGEYTLEFRNPDAAGIFTIV</sequence>
<dbReference type="STRING" id="1330330.IX53_00695"/>
<dbReference type="KEGG" id="kpf:IX53_00695"/>
<proteinExistence type="predicted"/>
<accession>A0A0G2ZAH3</accession>
<dbReference type="PATRIC" id="fig|1330330.3.peg.131"/>
<dbReference type="Proteomes" id="UP000035159">
    <property type="component" value="Chromosome"/>
</dbReference>
<dbReference type="OrthoDB" id="2339711at2"/>
<reference evidence="1 2" key="1">
    <citation type="submission" date="2015-04" db="EMBL/GenBank/DDBJ databases">
        <title>Complete Genome Sequence of Kosmotoga pacifica SLHLJ1.</title>
        <authorList>
            <person name="Jiang L.J."/>
            <person name="Shao Z.Z."/>
            <person name="Jebbar M."/>
        </authorList>
    </citation>
    <scope>NUCLEOTIDE SEQUENCE [LARGE SCALE GENOMIC DNA]</scope>
    <source>
        <strain evidence="1 2">SLHLJ1</strain>
    </source>
</reference>
<dbReference type="AlphaFoldDB" id="A0A0G2ZAH3"/>
<evidence type="ECO:0000313" key="2">
    <source>
        <dbReference type="Proteomes" id="UP000035159"/>
    </source>
</evidence>
<protein>
    <recommendedName>
        <fullName evidence="3">Phage protein</fullName>
    </recommendedName>
</protein>
<keyword evidence="2" id="KW-1185">Reference proteome</keyword>
<name>A0A0G2ZAH3_9BACT</name>
<dbReference type="Pfam" id="PF17236">
    <property type="entry name" value="SU10_MCP"/>
    <property type="match status" value="1"/>
</dbReference>
<dbReference type="RefSeq" id="WP_047753714.1">
    <property type="nucleotide sequence ID" value="NZ_CAJUHA010000002.1"/>
</dbReference>
<gene>
    <name evidence="1" type="ORF">IX53_00695</name>
</gene>
<dbReference type="InterPro" id="IPR035198">
    <property type="entry name" value="SU10_MCP"/>
</dbReference>